<proteinExistence type="predicted"/>
<sequence>MHLVSRALAWVRALLFGPPEIACRAPLGVRADTAQESRPSPPVRQPSPETWAPFLAGARRRGTSCASPRTGLPPITPDDIGSTLVGAYLLTSEVRQQIRQARQFVEVS</sequence>
<organism evidence="2 3">
    <name type="scientific">Streptomyces capitiformicae</name>
    <dbReference type="NCBI Taxonomy" id="2014920"/>
    <lineage>
        <taxon>Bacteria</taxon>
        <taxon>Bacillati</taxon>
        <taxon>Actinomycetota</taxon>
        <taxon>Actinomycetes</taxon>
        <taxon>Kitasatosporales</taxon>
        <taxon>Streptomycetaceae</taxon>
        <taxon>Streptomyces</taxon>
    </lineage>
</organism>
<accession>A0A918ZRB3</accession>
<dbReference type="RefSeq" id="WP_189788025.1">
    <property type="nucleotide sequence ID" value="NZ_BNAT01000060.1"/>
</dbReference>
<name>A0A918ZRB3_9ACTN</name>
<gene>
    <name evidence="2" type="ORF">GCM10017771_88050</name>
</gene>
<dbReference type="Proteomes" id="UP000603227">
    <property type="component" value="Unassembled WGS sequence"/>
</dbReference>
<feature type="region of interest" description="Disordered" evidence="1">
    <location>
        <begin position="30"/>
        <end position="50"/>
    </location>
</feature>
<dbReference type="AlphaFoldDB" id="A0A918ZRB3"/>
<reference evidence="2" key="1">
    <citation type="journal article" date="2014" name="Int. J. Syst. Evol. Microbiol.">
        <title>Complete genome sequence of Corynebacterium casei LMG S-19264T (=DSM 44701T), isolated from a smear-ripened cheese.</title>
        <authorList>
            <consortium name="US DOE Joint Genome Institute (JGI-PGF)"/>
            <person name="Walter F."/>
            <person name="Albersmeier A."/>
            <person name="Kalinowski J."/>
            <person name="Ruckert C."/>
        </authorList>
    </citation>
    <scope>NUCLEOTIDE SEQUENCE</scope>
    <source>
        <strain evidence="2">CGMCC 4.7403</strain>
    </source>
</reference>
<protein>
    <submittedName>
        <fullName evidence="2">Uncharacterized protein</fullName>
    </submittedName>
</protein>
<evidence type="ECO:0000313" key="3">
    <source>
        <dbReference type="Proteomes" id="UP000603227"/>
    </source>
</evidence>
<evidence type="ECO:0000313" key="2">
    <source>
        <dbReference type="EMBL" id="GHE64572.1"/>
    </source>
</evidence>
<keyword evidence="3" id="KW-1185">Reference proteome</keyword>
<reference evidence="2" key="2">
    <citation type="submission" date="2020-09" db="EMBL/GenBank/DDBJ databases">
        <authorList>
            <person name="Sun Q."/>
            <person name="Zhou Y."/>
        </authorList>
    </citation>
    <scope>NUCLEOTIDE SEQUENCE</scope>
    <source>
        <strain evidence="2">CGMCC 4.7403</strain>
    </source>
</reference>
<comment type="caution">
    <text evidence="2">The sequence shown here is derived from an EMBL/GenBank/DDBJ whole genome shotgun (WGS) entry which is preliminary data.</text>
</comment>
<evidence type="ECO:0000256" key="1">
    <source>
        <dbReference type="SAM" id="MobiDB-lite"/>
    </source>
</evidence>
<dbReference type="EMBL" id="BNAT01000060">
    <property type="protein sequence ID" value="GHE64572.1"/>
    <property type="molecule type" value="Genomic_DNA"/>
</dbReference>